<dbReference type="InterPro" id="IPR043446">
    <property type="entry name" value="Neurabin-like"/>
</dbReference>
<keyword evidence="16" id="KW-1185">Reference proteome</keyword>
<evidence type="ECO:0000256" key="3">
    <source>
        <dbReference type="ARBA" id="ARBA00022490"/>
    </source>
</evidence>
<dbReference type="PROSITE" id="PS50106">
    <property type="entry name" value="PDZ"/>
    <property type="match status" value="1"/>
</dbReference>
<keyword evidence="8" id="KW-0175">Coiled coil</keyword>
<keyword evidence="9" id="KW-0009">Actin-binding</keyword>
<dbReference type="Pfam" id="PF00595">
    <property type="entry name" value="PDZ"/>
    <property type="match status" value="1"/>
</dbReference>
<keyword evidence="7" id="KW-0770">Synapse</keyword>
<evidence type="ECO:0000313" key="15">
    <source>
        <dbReference type="EMBL" id="CAH3187349.1"/>
    </source>
</evidence>
<evidence type="ECO:0000256" key="4">
    <source>
        <dbReference type="ARBA" id="ARBA00022553"/>
    </source>
</evidence>
<dbReference type="Gene3D" id="2.30.42.10">
    <property type="match status" value="1"/>
</dbReference>
<dbReference type="SUPFAM" id="SSF50156">
    <property type="entry name" value="PDZ domain-like"/>
    <property type="match status" value="1"/>
</dbReference>
<dbReference type="InterPro" id="IPR013761">
    <property type="entry name" value="SAM/pointed_sf"/>
</dbReference>
<feature type="region of interest" description="Disordered" evidence="12">
    <location>
        <begin position="1281"/>
        <end position="1304"/>
    </location>
</feature>
<evidence type="ECO:0000256" key="10">
    <source>
        <dbReference type="ARBA" id="ARBA00023212"/>
    </source>
</evidence>
<feature type="region of interest" description="Disordered" evidence="12">
    <location>
        <begin position="352"/>
        <end position="502"/>
    </location>
</feature>
<dbReference type="SUPFAM" id="SSF47769">
    <property type="entry name" value="SAM/Pointed domain"/>
    <property type="match status" value="1"/>
</dbReference>
<dbReference type="InterPro" id="IPR001660">
    <property type="entry name" value="SAM"/>
</dbReference>
<feature type="compositionally biased region" description="Basic and acidic residues" evidence="12">
    <location>
        <begin position="115"/>
        <end position="128"/>
    </location>
</feature>
<dbReference type="CDD" id="cd06790">
    <property type="entry name" value="PDZ_neurabin-like"/>
    <property type="match status" value="1"/>
</dbReference>
<keyword evidence="3" id="KW-0963">Cytoplasm</keyword>
<keyword evidence="5" id="KW-0221">Differentiation</keyword>
<feature type="region of interest" description="Disordered" evidence="12">
    <location>
        <begin position="960"/>
        <end position="1062"/>
    </location>
</feature>
<name>A0ABN8S8U2_9CNID</name>
<feature type="compositionally biased region" description="Polar residues" evidence="12">
    <location>
        <begin position="24"/>
        <end position="43"/>
    </location>
</feature>
<feature type="compositionally biased region" description="Polar residues" evidence="12">
    <location>
        <begin position="1191"/>
        <end position="1209"/>
    </location>
</feature>
<feature type="compositionally biased region" description="Basic and acidic residues" evidence="12">
    <location>
        <begin position="91"/>
        <end position="102"/>
    </location>
</feature>
<evidence type="ECO:0000256" key="11">
    <source>
        <dbReference type="ARBA" id="ARBA00034103"/>
    </source>
</evidence>
<feature type="compositionally biased region" description="Basic and acidic residues" evidence="12">
    <location>
        <begin position="353"/>
        <end position="379"/>
    </location>
</feature>
<dbReference type="Pfam" id="PF17817">
    <property type="entry name" value="PDZ_5"/>
    <property type="match status" value="1"/>
</dbReference>
<evidence type="ECO:0000259" key="13">
    <source>
        <dbReference type="PROSITE" id="PS50105"/>
    </source>
</evidence>
<dbReference type="CDD" id="cd09512">
    <property type="entry name" value="SAM_Neurabin-like"/>
    <property type="match status" value="1"/>
</dbReference>
<evidence type="ECO:0000256" key="12">
    <source>
        <dbReference type="SAM" id="MobiDB-lite"/>
    </source>
</evidence>
<feature type="compositionally biased region" description="Basic and acidic residues" evidence="12">
    <location>
        <begin position="832"/>
        <end position="845"/>
    </location>
</feature>
<evidence type="ECO:0000259" key="14">
    <source>
        <dbReference type="PROSITE" id="PS50106"/>
    </source>
</evidence>
<feature type="region of interest" description="Disordered" evidence="12">
    <location>
        <begin position="1"/>
        <end position="132"/>
    </location>
</feature>
<feature type="region of interest" description="Disordered" evidence="12">
    <location>
        <begin position="149"/>
        <end position="311"/>
    </location>
</feature>
<dbReference type="SMART" id="SM00228">
    <property type="entry name" value="PDZ"/>
    <property type="match status" value="1"/>
</dbReference>
<evidence type="ECO:0000256" key="7">
    <source>
        <dbReference type="ARBA" id="ARBA00023018"/>
    </source>
</evidence>
<feature type="domain" description="PDZ" evidence="14">
    <location>
        <begin position="579"/>
        <end position="667"/>
    </location>
</feature>
<accession>A0ABN8S8U2</accession>
<evidence type="ECO:0000256" key="1">
    <source>
        <dbReference type="ARBA" id="ARBA00004245"/>
    </source>
</evidence>
<gene>
    <name evidence="15" type="ORF">PEVE_00017615</name>
</gene>
<keyword evidence="2" id="KW-0217">Developmental protein</keyword>
<reference evidence="15 16" key="1">
    <citation type="submission" date="2022-05" db="EMBL/GenBank/DDBJ databases">
        <authorList>
            <consortium name="Genoscope - CEA"/>
            <person name="William W."/>
        </authorList>
    </citation>
    <scope>NUCLEOTIDE SEQUENCE [LARGE SCALE GENOMIC DNA]</scope>
</reference>
<feature type="compositionally biased region" description="Basic and acidic residues" evidence="12">
    <location>
        <begin position="398"/>
        <end position="422"/>
    </location>
</feature>
<dbReference type="InterPro" id="IPR040645">
    <property type="entry name" value="Neurabin-1/2_PDZ"/>
</dbReference>
<evidence type="ECO:0000256" key="8">
    <source>
        <dbReference type="ARBA" id="ARBA00023054"/>
    </source>
</evidence>
<keyword evidence="6" id="KW-0524">Neurogenesis</keyword>
<dbReference type="InterPro" id="IPR036034">
    <property type="entry name" value="PDZ_sf"/>
</dbReference>
<evidence type="ECO:0000256" key="9">
    <source>
        <dbReference type="ARBA" id="ARBA00023203"/>
    </source>
</evidence>
<feature type="domain" description="SAM" evidence="13">
    <location>
        <begin position="1219"/>
        <end position="1264"/>
    </location>
</feature>
<feature type="compositionally biased region" description="Basic and acidic residues" evidence="12">
    <location>
        <begin position="1"/>
        <end position="19"/>
    </location>
</feature>
<dbReference type="Pfam" id="PF07647">
    <property type="entry name" value="SAM_2"/>
    <property type="match status" value="1"/>
</dbReference>
<dbReference type="PROSITE" id="PS50105">
    <property type="entry name" value="SAM_DOMAIN"/>
    <property type="match status" value="1"/>
</dbReference>
<proteinExistence type="predicted"/>
<evidence type="ECO:0008006" key="17">
    <source>
        <dbReference type="Google" id="ProtNLM"/>
    </source>
</evidence>
<dbReference type="PANTHER" id="PTHR16154:SF6">
    <property type="entry name" value="SPINOPHILIN, ISOFORM J"/>
    <property type="match status" value="1"/>
</dbReference>
<dbReference type="SMART" id="SM00454">
    <property type="entry name" value="SAM"/>
    <property type="match status" value="1"/>
</dbReference>
<dbReference type="PANTHER" id="PTHR16154">
    <property type="entry name" value="NEURABIN"/>
    <property type="match status" value="1"/>
</dbReference>
<organism evidence="15 16">
    <name type="scientific">Porites evermanni</name>
    <dbReference type="NCBI Taxonomy" id="104178"/>
    <lineage>
        <taxon>Eukaryota</taxon>
        <taxon>Metazoa</taxon>
        <taxon>Cnidaria</taxon>
        <taxon>Anthozoa</taxon>
        <taxon>Hexacorallia</taxon>
        <taxon>Scleractinia</taxon>
        <taxon>Fungiina</taxon>
        <taxon>Poritidae</taxon>
        <taxon>Porites</taxon>
    </lineage>
</organism>
<dbReference type="Gene3D" id="1.10.150.50">
    <property type="entry name" value="Transcription Factor, Ets-1"/>
    <property type="match status" value="1"/>
</dbReference>
<evidence type="ECO:0000313" key="16">
    <source>
        <dbReference type="Proteomes" id="UP001159427"/>
    </source>
</evidence>
<protein>
    <recommendedName>
        <fullName evidence="17">Neurabin-1</fullName>
    </recommendedName>
</protein>
<evidence type="ECO:0000256" key="2">
    <source>
        <dbReference type="ARBA" id="ARBA00022473"/>
    </source>
</evidence>
<evidence type="ECO:0000256" key="5">
    <source>
        <dbReference type="ARBA" id="ARBA00022782"/>
    </source>
</evidence>
<dbReference type="EMBL" id="CALNXI010002411">
    <property type="protein sequence ID" value="CAH3187349.1"/>
    <property type="molecule type" value="Genomic_DNA"/>
</dbReference>
<dbReference type="InterPro" id="IPR001478">
    <property type="entry name" value="PDZ"/>
</dbReference>
<dbReference type="Proteomes" id="UP001159427">
    <property type="component" value="Unassembled WGS sequence"/>
</dbReference>
<feature type="compositionally biased region" description="Basic and acidic residues" evidence="12">
    <location>
        <begin position="294"/>
        <end position="305"/>
    </location>
</feature>
<keyword evidence="4" id="KW-0597">Phosphoprotein</keyword>
<feature type="region of interest" description="Disordered" evidence="12">
    <location>
        <begin position="1176"/>
        <end position="1209"/>
    </location>
</feature>
<feature type="compositionally biased region" description="Basic and acidic residues" evidence="12">
    <location>
        <begin position="242"/>
        <end position="256"/>
    </location>
</feature>
<keyword evidence="10" id="KW-0206">Cytoskeleton</keyword>
<feature type="region of interest" description="Disordered" evidence="12">
    <location>
        <begin position="823"/>
        <end position="892"/>
    </location>
</feature>
<sequence>MATRTEHGKENRYRARRDLANASKGENNDTVKSQSSSGVTRNKNIIDTKTKRNAASPENELKHRAYNKFGAPPKKIISSDKAFIAPLKNENVARKTRDEKPRVPRKPSSEGRPAVGDKNKNGVEDEGKPNVSKLKHIFDETIANETLKARQNYKKPRPVSEAFDRVKAESGSSEIAQSAVPGRWSLPSYYKKTLPTTPSDPSHKPHVSQGIAARRAVFESGGSNEDVQPREKRSPSLIDLVPDLKELDLSSLRKSDPSPSPRSRTRSDPGTKRPMYIIRSRGRFSSDSKAVNGDYRKQSHDDSVLRRPGAHGSKYLYKSHSVDRILPDSIVIPGSVNEKDKETAITDVSITSLKKEQEEKLVSSKAEKTEQEDKSDVKDVSAPTSQDHGQVGQRFHRKEVPKDDFFDETPGRVREATWKDEEIPPEELAQMDSSSSFSFPKVRDSIALESENKGSRLSEESKHLKSKTEDVTSHKEESESSEDESAGSVVEHSDVEDDQNESPVSLLFSAKPLSSALAKGKDKDIKTQKRSVGFAVELPKAFPTYSAEEYERGNDDIDPVTASAEWELEKRVEKMDVFSVDLEKGERGLGLSIIGLGVGTDTGVEKLGIFVKSLTEGGAAAADGRIQVNDQIIEVDGISLVGVTQIFAAQTLKNTSGVVRFLMGRDKSRAHLHNLHRIDSNNEQQLEVLRQKLAQAEAKAEEAEKRLAVAEKMFSAQSNDVMAKHKSGSDNEETKKALAEMKEKMSSLESDLALSEAENDDMVRQLEESKGLYLILEKKYQIAKGKVKEFEERDQANAAAAERSAVEIKLLQDRVKELESQLHILQQTTPGKETKPTSKLFKQEQAELSLSSSRHLGKDVPSGNVQLISSKDRKIKKNEEQNVPPSAERKSQVNEEVVENGLAAEVQQALVNFQLSWDTEADKVKTETTEDNKNEGLDLNIIPATETLGNEYLMEKKRLAEAQGKKHKPTRASWAKSLDDDEDIFAAQETSDNDEEDSPSKTSLAESEHNHRSPPTGPGLHLPSFPAGGFKLRSTGKNLYDESPAKSGDTSPQETRASFPLSHKEETRNIVVENLLEKQLSKADIQVSSLPTTALDRVDRVEQKPVEDEECFSGSANSLDEIEEAARRIDSDLASSHGSSRGSSPFLPPAMPLLQVKSVPVLEPYNEAAIDCPPELLAASSQPGSGRASPSVASNTDGQSSISSPDGQSVEVSQLVSDWDTDQVYMWLVANDLEVYGEEFSNKNIDGKQLLNLDGSKLKAMGVSQNHRAVIKKKIKEMKAETERELKARKQREKEQKGNKGKLEKMGFMKKKGVYNIN</sequence>
<comment type="subcellular location">
    <subcellularLocation>
        <location evidence="1">Cytoplasm</location>
        <location evidence="1">Cytoskeleton</location>
    </subcellularLocation>
    <subcellularLocation>
        <location evidence="11">Synapse</location>
    </subcellularLocation>
</comment>
<evidence type="ECO:0000256" key="6">
    <source>
        <dbReference type="ARBA" id="ARBA00022902"/>
    </source>
</evidence>
<feature type="compositionally biased region" description="Basic and acidic residues" evidence="12">
    <location>
        <begin position="441"/>
        <end position="478"/>
    </location>
</feature>
<comment type="caution">
    <text evidence="15">The sequence shown here is derived from an EMBL/GenBank/DDBJ whole genome shotgun (WGS) entry which is preliminary data.</text>
</comment>